<sequence>MSQVSSLNFPLTIVLQIFSYLDVDELIELYETCTFFRVLLNQSKLTPFYRTVGYKDYSKLVWLIEQDTPKKGFSNRNMGSEVIKYINVMKKLNQDIAQTEETKRNELNLQQDDQTENPQSPTLSNLSRSSGNSLFSDDEWSASLDESLPTSILKEEPHLHNIEKIRSPLRVKEKALLFEKLMNAELEPHPTPTSKQVEPNDALYDKYNELQNMILPQSTNKKNIATTYLNKIQEVQRKDTYIPRNQKQSTPIVKHSISDIYQQHVETVNNSQGNNVNTRNRDILPKRNRIDIRDLYEKKINAQGM</sequence>
<feature type="compositionally biased region" description="Low complexity" evidence="1">
    <location>
        <begin position="123"/>
        <end position="135"/>
    </location>
</feature>
<dbReference type="InterPro" id="IPR001810">
    <property type="entry name" value="F-box_dom"/>
</dbReference>
<dbReference type="AlphaFoldDB" id="A0AAV5RYG7"/>
<evidence type="ECO:0000313" key="3">
    <source>
        <dbReference type="EMBL" id="GMM56417.1"/>
    </source>
</evidence>
<evidence type="ECO:0000256" key="1">
    <source>
        <dbReference type="SAM" id="MobiDB-lite"/>
    </source>
</evidence>
<organism evidence="3 4">
    <name type="scientific">Maudiozyma humilis</name>
    <name type="common">Sour dough yeast</name>
    <name type="synonym">Kazachstania humilis</name>
    <dbReference type="NCBI Taxonomy" id="51915"/>
    <lineage>
        <taxon>Eukaryota</taxon>
        <taxon>Fungi</taxon>
        <taxon>Dikarya</taxon>
        <taxon>Ascomycota</taxon>
        <taxon>Saccharomycotina</taxon>
        <taxon>Saccharomycetes</taxon>
        <taxon>Saccharomycetales</taxon>
        <taxon>Saccharomycetaceae</taxon>
        <taxon>Maudiozyma</taxon>
    </lineage>
</organism>
<reference evidence="3 4" key="1">
    <citation type="journal article" date="2023" name="Elife">
        <title>Identification of key yeast species and microbe-microbe interactions impacting larval growth of Drosophila in the wild.</title>
        <authorList>
            <person name="Mure A."/>
            <person name="Sugiura Y."/>
            <person name="Maeda R."/>
            <person name="Honda K."/>
            <person name="Sakurai N."/>
            <person name="Takahashi Y."/>
            <person name="Watada M."/>
            <person name="Katoh T."/>
            <person name="Gotoh A."/>
            <person name="Gotoh Y."/>
            <person name="Taniguchi I."/>
            <person name="Nakamura K."/>
            <person name="Hayashi T."/>
            <person name="Katayama T."/>
            <person name="Uemura T."/>
            <person name="Hattori Y."/>
        </authorList>
    </citation>
    <scope>NUCLEOTIDE SEQUENCE [LARGE SCALE GENOMIC DNA]</scope>
    <source>
        <strain evidence="3 4">KH-74</strain>
    </source>
</reference>
<keyword evidence="4" id="KW-1185">Reference proteome</keyword>
<feature type="region of interest" description="Disordered" evidence="1">
    <location>
        <begin position="105"/>
        <end position="138"/>
    </location>
</feature>
<dbReference type="InterPro" id="IPR036047">
    <property type="entry name" value="F-box-like_dom_sf"/>
</dbReference>
<accession>A0AAV5RYG7</accession>
<dbReference type="SUPFAM" id="SSF81383">
    <property type="entry name" value="F-box domain"/>
    <property type="match status" value="1"/>
</dbReference>
<dbReference type="PROSITE" id="PS50181">
    <property type="entry name" value="FBOX"/>
    <property type="match status" value="1"/>
</dbReference>
<feature type="compositionally biased region" description="Polar residues" evidence="1">
    <location>
        <begin position="107"/>
        <end position="122"/>
    </location>
</feature>
<gene>
    <name evidence="3" type="ORF">DAKH74_030330</name>
</gene>
<feature type="domain" description="F-box" evidence="2">
    <location>
        <begin position="3"/>
        <end position="52"/>
    </location>
</feature>
<evidence type="ECO:0000313" key="4">
    <source>
        <dbReference type="Proteomes" id="UP001377567"/>
    </source>
</evidence>
<comment type="caution">
    <text evidence="3">The sequence shown here is derived from an EMBL/GenBank/DDBJ whole genome shotgun (WGS) entry which is preliminary data.</text>
</comment>
<protein>
    <recommendedName>
        <fullName evidence="2">F-box domain-containing protein</fullName>
    </recommendedName>
</protein>
<dbReference type="EMBL" id="BTGD01000008">
    <property type="protein sequence ID" value="GMM56417.1"/>
    <property type="molecule type" value="Genomic_DNA"/>
</dbReference>
<dbReference type="Proteomes" id="UP001377567">
    <property type="component" value="Unassembled WGS sequence"/>
</dbReference>
<evidence type="ECO:0000259" key="2">
    <source>
        <dbReference type="PROSITE" id="PS50181"/>
    </source>
</evidence>
<proteinExistence type="predicted"/>
<name>A0AAV5RYG7_MAUHU</name>